<evidence type="ECO:0000313" key="2">
    <source>
        <dbReference type="Proteomes" id="UP000000238"/>
    </source>
</evidence>
<gene>
    <name evidence="1" type="ordered locus">HCH_04232</name>
</gene>
<dbReference type="Proteomes" id="UP000000238">
    <property type="component" value="Chromosome"/>
</dbReference>
<reference evidence="1 2" key="1">
    <citation type="journal article" date="2005" name="Nucleic Acids Res.">
        <title>Genomic blueprint of Hahella chejuensis, a marine microbe producing an algicidal agent.</title>
        <authorList>
            <person name="Jeong H."/>
            <person name="Yim J.H."/>
            <person name="Lee C."/>
            <person name="Choi S.-H."/>
            <person name="Park Y.K."/>
            <person name="Yoon S.H."/>
            <person name="Hur C.-G."/>
            <person name="Kang H.-Y."/>
            <person name="Kim D."/>
            <person name="Lee H.H."/>
            <person name="Park K.H."/>
            <person name="Park S.-H."/>
            <person name="Park H.-S."/>
            <person name="Lee H.K."/>
            <person name="Oh T.K."/>
            <person name="Kim J.F."/>
        </authorList>
    </citation>
    <scope>NUCLEOTIDE SEQUENCE [LARGE SCALE GENOMIC DNA]</scope>
    <source>
        <strain evidence="1 2">KCTC 2396</strain>
    </source>
</reference>
<dbReference type="AlphaFoldDB" id="Q2SEI5"/>
<evidence type="ECO:0000313" key="1">
    <source>
        <dbReference type="EMBL" id="ABC30939.1"/>
    </source>
</evidence>
<proteinExistence type="predicted"/>
<accession>Q2SEI5</accession>
<keyword evidence="2" id="KW-1185">Reference proteome</keyword>
<sequence>MMTDELMVGLNKIFSKLDEGFSLKLALCTAWLWSKRLDLKLLQYRFSSVAQR</sequence>
<organism evidence="1 2">
    <name type="scientific">Hahella chejuensis (strain KCTC 2396)</name>
    <dbReference type="NCBI Taxonomy" id="349521"/>
    <lineage>
        <taxon>Bacteria</taxon>
        <taxon>Pseudomonadati</taxon>
        <taxon>Pseudomonadota</taxon>
        <taxon>Gammaproteobacteria</taxon>
        <taxon>Oceanospirillales</taxon>
        <taxon>Hahellaceae</taxon>
        <taxon>Hahella</taxon>
    </lineage>
</organism>
<protein>
    <submittedName>
        <fullName evidence="1">Uncharacterized protein</fullName>
    </submittedName>
</protein>
<dbReference type="EMBL" id="CP000155">
    <property type="protein sequence ID" value="ABC30939.1"/>
    <property type="molecule type" value="Genomic_DNA"/>
</dbReference>
<dbReference type="KEGG" id="hch:HCH_04232"/>
<dbReference type="HOGENOM" id="CLU_3080471_0_0_6"/>
<name>Q2SEI5_HAHCH</name>